<keyword evidence="1" id="KW-0812">Transmembrane</keyword>
<dbReference type="RefSeq" id="WP_136596842.1">
    <property type="nucleotide sequence ID" value="NZ_STGV01000001.1"/>
</dbReference>
<feature type="transmembrane region" description="Helical" evidence="1">
    <location>
        <begin position="99"/>
        <end position="120"/>
    </location>
</feature>
<proteinExistence type="predicted"/>
<gene>
    <name evidence="2" type="ORF">FAA97_01950</name>
</gene>
<dbReference type="AlphaFoldDB" id="A0A4S8PAB5"/>
<protein>
    <submittedName>
        <fullName evidence="2">Lipase</fullName>
    </submittedName>
</protein>
<dbReference type="Proteomes" id="UP000308828">
    <property type="component" value="Unassembled WGS sequence"/>
</dbReference>
<keyword evidence="1" id="KW-0472">Membrane</keyword>
<feature type="transmembrane region" description="Helical" evidence="1">
    <location>
        <begin position="127"/>
        <end position="147"/>
    </location>
</feature>
<name>A0A4S8PAB5_9HYPH</name>
<evidence type="ECO:0000313" key="2">
    <source>
        <dbReference type="EMBL" id="THV24994.1"/>
    </source>
</evidence>
<accession>A0A4S8PAB5</accession>
<evidence type="ECO:0000256" key="1">
    <source>
        <dbReference type="SAM" id="Phobius"/>
    </source>
</evidence>
<dbReference type="OrthoDB" id="7257484at2"/>
<dbReference type="EMBL" id="STGV01000001">
    <property type="protein sequence ID" value="THV24994.1"/>
    <property type="molecule type" value="Genomic_DNA"/>
</dbReference>
<sequence>MSDASRPVVARRAVFLVGGYERNDAAGFFRRIGREMARFQTCWSVRAEMGEASHAPDQTSATATVRYAGPDGDCVSDITFLSYDDIVRRDGARPVVVRLWVYLLAFFDYVFSGTMARFFATNWRFALYFLYPFTALCGFLFVGYTVFRIVNALGVPGGPVLPLVLCLLAIVLVGRYLGRRYFVFHLMDLWSFSREHLHCRRPEMDQRLDAWATMIDERLSGGPFDEVLLVGHSTGGALILDLADLLSARLDGRGANVDFTLLTVGSTSMKVGLHPAAQRARGRLKALSERPAIRWFEFQALTDIINFYKCDPFTSVGLVHNRPDSFPKQYQVRFRQMLEPAAYKRIRRNFFRVHYQFISANSRRYFYDFFMICFGTRRLEAATSGSLPIAAMPDDSSTKGSP</sequence>
<evidence type="ECO:0000313" key="3">
    <source>
        <dbReference type="Proteomes" id="UP000308828"/>
    </source>
</evidence>
<organism evidence="2 3">
    <name type="scientific">Peteryoungia ipomoeae</name>
    <dbReference type="NCBI Taxonomy" id="1210932"/>
    <lineage>
        <taxon>Bacteria</taxon>
        <taxon>Pseudomonadati</taxon>
        <taxon>Pseudomonadota</taxon>
        <taxon>Alphaproteobacteria</taxon>
        <taxon>Hyphomicrobiales</taxon>
        <taxon>Rhizobiaceae</taxon>
        <taxon>Peteryoungia</taxon>
    </lineage>
</organism>
<reference evidence="2 3" key="1">
    <citation type="submission" date="2019-04" db="EMBL/GenBank/DDBJ databases">
        <title>Genome sequence of strain shin9-1.</title>
        <authorList>
            <person name="Gao J."/>
            <person name="Sun J."/>
        </authorList>
    </citation>
    <scope>NUCLEOTIDE SEQUENCE [LARGE SCALE GENOMIC DNA]</scope>
    <source>
        <strain evidence="3">shin9-1</strain>
    </source>
</reference>
<dbReference type="SUPFAM" id="SSF53474">
    <property type="entry name" value="alpha/beta-Hydrolases"/>
    <property type="match status" value="1"/>
</dbReference>
<dbReference type="InterPro" id="IPR029058">
    <property type="entry name" value="AB_hydrolase_fold"/>
</dbReference>
<keyword evidence="1" id="KW-1133">Transmembrane helix</keyword>
<feature type="transmembrane region" description="Helical" evidence="1">
    <location>
        <begin position="159"/>
        <end position="177"/>
    </location>
</feature>
<keyword evidence="3" id="KW-1185">Reference proteome</keyword>
<comment type="caution">
    <text evidence="2">The sequence shown here is derived from an EMBL/GenBank/DDBJ whole genome shotgun (WGS) entry which is preliminary data.</text>
</comment>
<dbReference type="Gene3D" id="3.40.50.1820">
    <property type="entry name" value="alpha/beta hydrolase"/>
    <property type="match status" value="1"/>
</dbReference>